<reference evidence="2 3" key="1">
    <citation type="journal article" date="2018" name="Mol. Biol. Evol.">
        <title>Analysis of the draft genome of the red seaweed Gracilariopsis chorda provides insights into genome size evolution in Rhodophyta.</title>
        <authorList>
            <person name="Lee J."/>
            <person name="Yang E.C."/>
            <person name="Graf L."/>
            <person name="Yang J.H."/>
            <person name="Qiu H."/>
            <person name="Zel Zion U."/>
            <person name="Chan C.X."/>
            <person name="Stephens T.G."/>
            <person name="Weber A.P.M."/>
            <person name="Boo G.H."/>
            <person name="Boo S.M."/>
            <person name="Kim K.M."/>
            <person name="Shin Y."/>
            <person name="Jung M."/>
            <person name="Lee S.J."/>
            <person name="Yim H.S."/>
            <person name="Lee J.H."/>
            <person name="Bhattacharya D."/>
            <person name="Yoon H.S."/>
        </authorList>
    </citation>
    <scope>NUCLEOTIDE SEQUENCE [LARGE SCALE GENOMIC DNA]</scope>
    <source>
        <strain evidence="2 3">SKKU-2015</strain>
        <tissue evidence="2">Whole body</tissue>
    </source>
</reference>
<dbReference type="STRING" id="448386.A0A2V3ING9"/>
<keyword evidence="3" id="KW-1185">Reference proteome</keyword>
<dbReference type="Proteomes" id="UP000247409">
    <property type="component" value="Unassembled WGS sequence"/>
</dbReference>
<dbReference type="AlphaFoldDB" id="A0A2V3ING9"/>
<organism evidence="2 3">
    <name type="scientific">Gracilariopsis chorda</name>
    <dbReference type="NCBI Taxonomy" id="448386"/>
    <lineage>
        <taxon>Eukaryota</taxon>
        <taxon>Rhodophyta</taxon>
        <taxon>Florideophyceae</taxon>
        <taxon>Rhodymeniophycidae</taxon>
        <taxon>Gracilariales</taxon>
        <taxon>Gracilariaceae</taxon>
        <taxon>Gracilariopsis</taxon>
    </lineage>
</organism>
<dbReference type="PANTHER" id="PTHR45128">
    <property type="entry name" value="METHYLTRANSFERASE TYPE 11"/>
    <property type="match status" value="1"/>
</dbReference>
<protein>
    <recommendedName>
        <fullName evidence="1">S-adenosylmethionine-dependent methyltransferase Rv2258c-like winged HTH domain-containing protein</fullName>
    </recommendedName>
</protein>
<evidence type="ECO:0000313" key="3">
    <source>
        <dbReference type="Proteomes" id="UP000247409"/>
    </source>
</evidence>
<dbReference type="InterPro" id="IPR048711">
    <property type="entry name" value="WHD_Rv2258c"/>
</dbReference>
<name>A0A2V3ING9_9FLOR</name>
<gene>
    <name evidence="2" type="ORF">BWQ96_06634</name>
</gene>
<proteinExistence type="predicted"/>
<evidence type="ECO:0000313" key="2">
    <source>
        <dbReference type="EMBL" id="PXF43625.1"/>
    </source>
</evidence>
<comment type="caution">
    <text evidence="2">The sequence shown here is derived from an EMBL/GenBank/DDBJ whole genome shotgun (WGS) entry which is preliminary data.</text>
</comment>
<feature type="domain" description="S-adenosylmethionine-dependent methyltransferase Rv2258c-like winged HTH" evidence="1">
    <location>
        <begin position="59"/>
        <end position="138"/>
    </location>
</feature>
<accession>A0A2V3ING9</accession>
<sequence>MCMLPRSEPVAKKERHMENLRRIQFMKKSDYEGSTGPTLLDPDKAEYFGARMLAYLKNGALAMLMSIGHKLGLFEAMAKLQAVTSVELAQTAELHERYVREWVAAMYVGGILELEEKRNSKPQDNGYLLPRGHAAFLTWGRDPENVAVLTQYISILSSFEDRTMECFRSGKGISNSEV</sequence>
<dbReference type="InterPro" id="IPR036390">
    <property type="entry name" value="WH_DNA-bd_sf"/>
</dbReference>
<dbReference type="InterPro" id="IPR053173">
    <property type="entry name" value="SAM-binding_MTase"/>
</dbReference>
<dbReference type="PANTHER" id="PTHR45128:SF1">
    <property type="entry name" value="S-ADENOSYLMETHIONINE-DEPENDENT METHYLTRANSFERASE RV2258C"/>
    <property type="match status" value="1"/>
</dbReference>
<dbReference type="SUPFAM" id="SSF46785">
    <property type="entry name" value="Winged helix' DNA-binding domain"/>
    <property type="match status" value="1"/>
</dbReference>
<dbReference type="Pfam" id="PF21320">
    <property type="entry name" value="WHD_Rv2258c"/>
    <property type="match status" value="1"/>
</dbReference>
<evidence type="ECO:0000259" key="1">
    <source>
        <dbReference type="Pfam" id="PF21320"/>
    </source>
</evidence>
<dbReference type="EMBL" id="NBIV01000117">
    <property type="protein sequence ID" value="PXF43625.1"/>
    <property type="molecule type" value="Genomic_DNA"/>
</dbReference>
<dbReference type="OrthoDB" id="1606438at2759"/>